<dbReference type="GO" id="GO:0004674">
    <property type="term" value="F:protein serine/threonine kinase activity"/>
    <property type="evidence" value="ECO:0007669"/>
    <property type="project" value="UniProtKB-KW"/>
</dbReference>
<dbReference type="InterPro" id="IPR036890">
    <property type="entry name" value="HATPase_C_sf"/>
</dbReference>
<organism evidence="3 4">
    <name type="scientific">Streptomyces albiflavescens</name>
    <dbReference type="NCBI Taxonomy" id="1623582"/>
    <lineage>
        <taxon>Bacteria</taxon>
        <taxon>Bacillati</taxon>
        <taxon>Actinomycetota</taxon>
        <taxon>Actinomycetes</taxon>
        <taxon>Kitasatosporales</taxon>
        <taxon>Streptomycetaceae</taxon>
        <taxon>Streptomyces</taxon>
    </lineage>
</organism>
<keyword evidence="1" id="KW-0418">Kinase</keyword>
<reference evidence="3 4" key="1">
    <citation type="journal article" date="2014" name="Int. J. Syst. Evol. Microbiol.">
        <title>Complete genome sequence of Corynebacterium casei LMG S-19264T (=DSM 44701T), isolated from a smear-ripened cheese.</title>
        <authorList>
            <consortium name="US DOE Joint Genome Institute (JGI-PGF)"/>
            <person name="Walter F."/>
            <person name="Albersmeier A."/>
            <person name="Kalinowski J."/>
            <person name="Ruckert C."/>
        </authorList>
    </citation>
    <scope>NUCLEOTIDE SEQUENCE [LARGE SCALE GENOMIC DNA]</scope>
    <source>
        <strain evidence="3 4">CGMCC 4.7111</strain>
    </source>
</reference>
<dbReference type="PANTHER" id="PTHR35526:SF3">
    <property type="entry name" value="ANTI-SIGMA-F FACTOR RSBW"/>
    <property type="match status" value="1"/>
</dbReference>
<dbReference type="AlphaFoldDB" id="A0A917YFW5"/>
<sequence>MVRLAVSMGLRPRVDPLGAAMAAPNEVTFRLTRCRRSVPRTRALAHAVLSGWGVSQDALESVELALSELVTNALRVRVPSDRQVGVRIARCLEGGLLRLEVSDAGSGRPEVRAPGDEETGGRGLLLVEALAHRWGVEERTGGIGKTVWAELKAPDIVAEPDGREVAAVMVRPGQLVRVWGEWRTVRTVRTESHAAGGLAVVLGLDEGPALRVHAAEPLTVRDDGVPSARERGEGTPG</sequence>
<dbReference type="EMBL" id="BMMM01000026">
    <property type="protein sequence ID" value="GGN91903.1"/>
    <property type="molecule type" value="Genomic_DNA"/>
</dbReference>
<gene>
    <name evidence="3" type="ORF">GCM10011579_089190</name>
</gene>
<feature type="domain" description="Histidine kinase/HSP90-like ATPase" evidence="2">
    <location>
        <begin position="37"/>
        <end position="148"/>
    </location>
</feature>
<proteinExistence type="predicted"/>
<keyword evidence="4" id="KW-1185">Reference proteome</keyword>
<accession>A0A917YFW5</accession>
<dbReference type="Gene3D" id="3.30.565.10">
    <property type="entry name" value="Histidine kinase-like ATPase, C-terminal domain"/>
    <property type="match status" value="1"/>
</dbReference>
<keyword evidence="1" id="KW-0808">Transferase</keyword>
<dbReference type="PANTHER" id="PTHR35526">
    <property type="entry name" value="ANTI-SIGMA-F FACTOR RSBW-RELATED"/>
    <property type="match status" value="1"/>
</dbReference>
<evidence type="ECO:0000259" key="2">
    <source>
        <dbReference type="Pfam" id="PF13581"/>
    </source>
</evidence>
<dbReference type="InterPro" id="IPR050267">
    <property type="entry name" value="Anti-sigma-factor_SerPK"/>
</dbReference>
<name>A0A917YFW5_9ACTN</name>
<evidence type="ECO:0000313" key="3">
    <source>
        <dbReference type="EMBL" id="GGN91903.1"/>
    </source>
</evidence>
<evidence type="ECO:0000256" key="1">
    <source>
        <dbReference type="ARBA" id="ARBA00022527"/>
    </source>
</evidence>
<dbReference type="InterPro" id="IPR003594">
    <property type="entry name" value="HATPase_dom"/>
</dbReference>
<dbReference type="SUPFAM" id="SSF55874">
    <property type="entry name" value="ATPase domain of HSP90 chaperone/DNA topoisomerase II/histidine kinase"/>
    <property type="match status" value="1"/>
</dbReference>
<comment type="caution">
    <text evidence="3">The sequence shown here is derived from an EMBL/GenBank/DDBJ whole genome shotgun (WGS) entry which is preliminary data.</text>
</comment>
<keyword evidence="1" id="KW-0723">Serine/threonine-protein kinase</keyword>
<dbReference type="Pfam" id="PF13581">
    <property type="entry name" value="HATPase_c_2"/>
    <property type="match status" value="1"/>
</dbReference>
<protein>
    <recommendedName>
        <fullName evidence="2">Histidine kinase/HSP90-like ATPase domain-containing protein</fullName>
    </recommendedName>
</protein>
<dbReference type="CDD" id="cd16936">
    <property type="entry name" value="HATPase_RsbW-like"/>
    <property type="match status" value="1"/>
</dbReference>
<evidence type="ECO:0000313" key="4">
    <source>
        <dbReference type="Proteomes" id="UP000600365"/>
    </source>
</evidence>
<dbReference type="Proteomes" id="UP000600365">
    <property type="component" value="Unassembled WGS sequence"/>
</dbReference>